<organism evidence="2 3">
    <name type="scientific">Methyloligella solikamskensis</name>
    <dbReference type="NCBI Taxonomy" id="1177756"/>
    <lineage>
        <taxon>Bacteria</taxon>
        <taxon>Pseudomonadati</taxon>
        <taxon>Pseudomonadota</taxon>
        <taxon>Alphaproteobacteria</taxon>
        <taxon>Hyphomicrobiales</taxon>
        <taxon>Hyphomicrobiaceae</taxon>
        <taxon>Methyloligella</taxon>
    </lineage>
</organism>
<evidence type="ECO:0000256" key="1">
    <source>
        <dbReference type="SAM" id="MobiDB-lite"/>
    </source>
</evidence>
<sequence>MAGPIAKLTHGDDPEAEPDWGAIERAYGHDPRKLTEIASDFGVSRQKIQARAKKERWQRAGDAPGFDERDAGIDPGDVAKAEEASGARRKRMVARLFKALEEKMTQLEKRIARGGDGAGEESAADSEREARALSALAGLYAKLVELDEGANAKGAAKRQSEAAGDADQFRDDLARRLERLHQARDA</sequence>
<reference evidence="3" key="1">
    <citation type="journal article" date="2019" name="Int. J. Syst. Evol. Microbiol.">
        <title>The Global Catalogue of Microorganisms (GCM) 10K type strain sequencing project: providing services to taxonomists for standard genome sequencing and annotation.</title>
        <authorList>
            <consortium name="The Broad Institute Genomics Platform"/>
            <consortium name="The Broad Institute Genome Sequencing Center for Infectious Disease"/>
            <person name="Wu L."/>
            <person name="Ma J."/>
        </authorList>
    </citation>
    <scope>NUCLEOTIDE SEQUENCE [LARGE SCALE GENOMIC DNA]</scope>
    <source>
        <strain evidence="3">CCUG 61697</strain>
    </source>
</reference>
<dbReference type="RefSeq" id="WP_379087504.1">
    <property type="nucleotide sequence ID" value="NZ_JBHTJO010000001.1"/>
</dbReference>
<name>A0ABW3J8H1_9HYPH</name>
<feature type="compositionally biased region" description="Basic and acidic residues" evidence="1">
    <location>
        <begin position="66"/>
        <end position="85"/>
    </location>
</feature>
<proteinExistence type="predicted"/>
<comment type="caution">
    <text evidence="2">The sequence shown here is derived from an EMBL/GenBank/DDBJ whole genome shotgun (WGS) entry which is preliminary data.</text>
</comment>
<protein>
    <submittedName>
        <fullName evidence="2">Uncharacterized protein</fullName>
    </submittedName>
</protein>
<accession>A0ABW3J8H1</accession>
<dbReference type="Proteomes" id="UP001597102">
    <property type="component" value="Unassembled WGS sequence"/>
</dbReference>
<evidence type="ECO:0000313" key="2">
    <source>
        <dbReference type="EMBL" id="MFD0986767.1"/>
    </source>
</evidence>
<gene>
    <name evidence="2" type="ORF">ACFQ2F_06610</name>
</gene>
<keyword evidence="3" id="KW-1185">Reference proteome</keyword>
<feature type="region of interest" description="Disordered" evidence="1">
    <location>
        <begin position="150"/>
        <end position="170"/>
    </location>
</feature>
<dbReference type="EMBL" id="JBHTJO010000001">
    <property type="protein sequence ID" value="MFD0986767.1"/>
    <property type="molecule type" value="Genomic_DNA"/>
</dbReference>
<evidence type="ECO:0000313" key="3">
    <source>
        <dbReference type="Proteomes" id="UP001597102"/>
    </source>
</evidence>
<feature type="region of interest" description="Disordered" evidence="1">
    <location>
        <begin position="52"/>
        <end position="85"/>
    </location>
</feature>